<sequence>MKDLKNAIRTSSIKSKNEIIQNQAQLHKIPNTLVEQNSKIESYQRNVQYDLDKLKTEIGSVKYALDSKFVSLESDMTSIKESMALILQKLQQ</sequence>
<organism evidence="1 2">
    <name type="scientific">Stylonychia lemnae</name>
    <name type="common">Ciliate</name>
    <dbReference type="NCBI Taxonomy" id="5949"/>
    <lineage>
        <taxon>Eukaryota</taxon>
        <taxon>Sar</taxon>
        <taxon>Alveolata</taxon>
        <taxon>Ciliophora</taxon>
        <taxon>Intramacronucleata</taxon>
        <taxon>Spirotrichea</taxon>
        <taxon>Stichotrichia</taxon>
        <taxon>Sporadotrichida</taxon>
        <taxon>Oxytrichidae</taxon>
        <taxon>Stylonychinae</taxon>
        <taxon>Stylonychia</taxon>
    </lineage>
</organism>
<dbReference type="AlphaFoldDB" id="A0A078B379"/>
<dbReference type="Proteomes" id="UP000039865">
    <property type="component" value="Unassembled WGS sequence"/>
</dbReference>
<dbReference type="InParanoid" id="A0A078B379"/>
<gene>
    <name evidence="1" type="primary">Contig17751.g18878</name>
    <name evidence="1" type="ORF">STYLEM_18108</name>
</gene>
<dbReference type="EMBL" id="CCKQ01017104">
    <property type="protein sequence ID" value="CDW88980.1"/>
    <property type="molecule type" value="Genomic_DNA"/>
</dbReference>
<keyword evidence="2" id="KW-1185">Reference proteome</keyword>
<protein>
    <submittedName>
        <fullName evidence="1">Uncharacterized protein</fullName>
    </submittedName>
</protein>
<accession>A0A078B379</accession>
<reference evidence="1 2" key="1">
    <citation type="submission" date="2014-06" db="EMBL/GenBank/DDBJ databases">
        <authorList>
            <person name="Swart Estienne"/>
        </authorList>
    </citation>
    <scope>NUCLEOTIDE SEQUENCE [LARGE SCALE GENOMIC DNA]</scope>
    <source>
        <strain evidence="1 2">130c</strain>
    </source>
</reference>
<evidence type="ECO:0000313" key="2">
    <source>
        <dbReference type="Proteomes" id="UP000039865"/>
    </source>
</evidence>
<evidence type="ECO:0000313" key="1">
    <source>
        <dbReference type="EMBL" id="CDW88980.1"/>
    </source>
</evidence>
<proteinExistence type="predicted"/>
<name>A0A078B379_STYLE</name>